<evidence type="ECO:0000313" key="3">
    <source>
        <dbReference type="EMBL" id="SBR72599.1"/>
    </source>
</evidence>
<feature type="non-terminal residue" evidence="3">
    <location>
        <position position="216"/>
    </location>
</feature>
<name>A0A1A8NUT8_9TELE</name>
<dbReference type="PROSITE" id="PS50835">
    <property type="entry name" value="IG_LIKE"/>
    <property type="match status" value="1"/>
</dbReference>
<dbReference type="InterPro" id="IPR007110">
    <property type="entry name" value="Ig-like_dom"/>
</dbReference>
<feature type="non-terminal residue" evidence="3">
    <location>
        <position position="1"/>
    </location>
</feature>
<dbReference type="Gene3D" id="2.60.40.10">
    <property type="entry name" value="Immunoglobulins"/>
    <property type="match status" value="1"/>
</dbReference>
<reference evidence="3" key="1">
    <citation type="submission" date="2016-05" db="EMBL/GenBank/DDBJ databases">
        <authorList>
            <person name="Lavstsen T."/>
            <person name="Jespersen J.S."/>
        </authorList>
    </citation>
    <scope>NUCLEOTIDE SEQUENCE</scope>
    <source>
        <tissue evidence="3">Brain</tissue>
    </source>
</reference>
<organism evidence="3">
    <name type="scientific">Nothobranchius rachovii</name>
    <name type="common">bluefin notho</name>
    <dbReference type="NCBI Taxonomy" id="451742"/>
    <lineage>
        <taxon>Eukaryota</taxon>
        <taxon>Metazoa</taxon>
        <taxon>Chordata</taxon>
        <taxon>Craniata</taxon>
        <taxon>Vertebrata</taxon>
        <taxon>Euteleostomi</taxon>
        <taxon>Actinopterygii</taxon>
        <taxon>Neopterygii</taxon>
        <taxon>Teleostei</taxon>
        <taxon>Neoteleostei</taxon>
        <taxon>Acanthomorphata</taxon>
        <taxon>Ovalentaria</taxon>
        <taxon>Atherinomorphae</taxon>
        <taxon>Cyprinodontiformes</taxon>
        <taxon>Nothobranchiidae</taxon>
        <taxon>Nothobranchius</taxon>
    </lineage>
</organism>
<feature type="region of interest" description="Disordered" evidence="1">
    <location>
        <begin position="1"/>
        <end position="61"/>
    </location>
</feature>
<dbReference type="EMBL" id="HAEH01003934">
    <property type="protein sequence ID" value="SBR72599.1"/>
    <property type="molecule type" value="Transcribed_RNA"/>
</dbReference>
<evidence type="ECO:0000259" key="2">
    <source>
        <dbReference type="PROSITE" id="PS50835"/>
    </source>
</evidence>
<reference evidence="3" key="2">
    <citation type="submission" date="2016-06" db="EMBL/GenBank/DDBJ databases">
        <title>The genome of a short-lived fish provides insights into sex chromosome evolution and the genetic control of aging.</title>
        <authorList>
            <person name="Reichwald K."/>
            <person name="Felder M."/>
            <person name="Petzold A."/>
            <person name="Koch P."/>
            <person name="Groth M."/>
            <person name="Platzer M."/>
        </authorList>
    </citation>
    <scope>NUCLEOTIDE SEQUENCE</scope>
    <source>
        <tissue evidence="3">Brain</tissue>
    </source>
</reference>
<proteinExistence type="predicted"/>
<feature type="compositionally biased region" description="Basic and acidic residues" evidence="1">
    <location>
        <begin position="1"/>
        <end position="10"/>
    </location>
</feature>
<feature type="domain" description="Ig-like" evidence="2">
    <location>
        <begin position="132"/>
        <end position="215"/>
    </location>
</feature>
<evidence type="ECO:0000256" key="1">
    <source>
        <dbReference type="SAM" id="MobiDB-lite"/>
    </source>
</evidence>
<dbReference type="AlphaFoldDB" id="A0A1A8NUT8"/>
<sequence length="216" mass="24222">PDPEGTRPEDAVEDAAEDAVAPTPSTSTPSQKDKLEEQQPARSEPNIVLQEPLDPERVLTTSYPSDPAKWYQTDDRMREYFALNHPSQNIGYFSASQRKSGDINRSLTKEHFFRRVSAVTEACDAGRLKIIPEWSMLNGFLDPVTKPAVTFECQGSKVVFTCEAAQKPGHTHRWFQDGHVINTEVALSKMASETEGNQFFCGFQQSQLSHQRSFDA</sequence>
<dbReference type="InterPro" id="IPR013783">
    <property type="entry name" value="Ig-like_fold"/>
</dbReference>
<accession>A0A1A8NUT8</accession>
<protein>
    <recommendedName>
        <fullName evidence="2">Ig-like domain-containing protein</fullName>
    </recommendedName>
</protein>
<gene>
    <name evidence="3" type="primary">Nfu_g_1_023811</name>
</gene>